<dbReference type="EMBL" id="CYKH01000005">
    <property type="protein sequence ID" value="CUE56609.1"/>
    <property type="molecule type" value="Genomic_DNA"/>
</dbReference>
<dbReference type="AlphaFoldDB" id="A0A0S4IMM9"/>
<feature type="non-terminal residue" evidence="1">
    <location>
        <position position="106"/>
    </location>
</feature>
<sequence length="106" mass="11548">MSSRSEGKREGVPDGICPGGRVYISPRTLAVGRVAELLCLPFTVSLFGQRNGGSRLSHVQRTPHVPPCNCVCDRVAHCCRRAPRPSGNCRSLLLRLRLVLLDHFGG</sequence>
<dbReference type="Proteomes" id="UP000051952">
    <property type="component" value="Unassembled WGS sequence"/>
</dbReference>
<evidence type="ECO:0000313" key="1">
    <source>
        <dbReference type="EMBL" id="CUE56609.1"/>
    </source>
</evidence>
<gene>
    <name evidence="1" type="ORF">BSAL_49105</name>
</gene>
<name>A0A0S4IMM9_BODSA</name>
<dbReference type="VEuPathDB" id="TriTrypDB:BSAL_49105"/>
<proteinExistence type="predicted"/>
<accession>A0A0S4IMM9</accession>
<keyword evidence="2" id="KW-1185">Reference proteome</keyword>
<evidence type="ECO:0000313" key="2">
    <source>
        <dbReference type="Proteomes" id="UP000051952"/>
    </source>
</evidence>
<protein>
    <submittedName>
        <fullName evidence="1">GPI-anchored surface protein, putative</fullName>
    </submittedName>
</protein>
<reference evidence="2" key="1">
    <citation type="submission" date="2015-09" db="EMBL/GenBank/DDBJ databases">
        <authorList>
            <consortium name="Pathogen Informatics"/>
        </authorList>
    </citation>
    <scope>NUCLEOTIDE SEQUENCE [LARGE SCALE GENOMIC DNA]</scope>
    <source>
        <strain evidence="2">Lake Konstanz</strain>
    </source>
</reference>
<organism evidence="1 2">
    <name type="scientific">Bodo saltans</name>
    <name type="common">Flagellated protozoan</name>
    <dbReference type="NCBI Taxonomy" id="75058"/>
    <lineage>
        <taxon>Eukaryota</taxon>
        <taxon>Discoba</taxon>
        <taxon>Euglenozoa</taxon>
        <taxon>Kinetoplastea</taxon>
        <taxon>Metakinetoplastina</taxon>
        <taxon>Eubodonida</taxon>
        <taxon>Bodonidae</taxon>
        <taxon>Bodo</taxon>
    </lineage>
</organism>